<dbReference type="SUPFAM" id="SSF54631">
    <property type="entry name" value="CBS-domain pair"/>
    <property type="match status" value="1"/>
</dbReference>
<dbReference type="InterPro" id="IPR005170">
    <property type="entry name" value="Transptr-assoc_dom"/>
</dbReference>
<keyword evidence="6 10" id="KW-1133">Transmembrane helix</keyword>
<evidence type="ECO:0000256" key="3">
    <source>
        <dbReference type="ARBA" id="ARBA00022475"/>
    </source>
</evidence>
<comment type="subcellular location">
    <subcellularLocation>
        <location evidence="1">Cell membrane</location>
        <topology evidence="1">Multi-pass membrane protein</topology>
    </subcellularLocation>
</comment>
<dbReference type="AlphaFoldDB" id="A0A0P6YQB3"/>
<dbReference type="SMART" id="SM00116">
    <property type="entry name" value="CBS"/>
    <property type="match status" value="2"/>
</dbReference>
<evidence type="ECO:0000256" key="10">
    <source>
        <dbReference type="PROSITE-ProRule" id="PRU01193"/>
    </source>
</evidence>
<organism evidence="14 15">
    <name type="scientific">Herpetosiphon geysericola</name>
    <dbReference type="NCBI Taxonomy" id="70996"/>
    <lineage>
        <taxon>Bacteria</taxon>
        <taxon>Bacillati</taxon>
        <taxon>Chloroflexota</taxon>
        <taxon>Chloroflexia</taxon>
        <taxon>Herpetosiphonales</taxon>
        <taxon>Herpetosiphonaceae</taxon>
        <taxon>Herpetosiphon</taxon>
    </lineage>
</organism>
<dbReference type="InterPro" id="IPR036318">
    <property type="entry name" value="FAD-bd_PCMH-like_sf"/>
</dbReference>
<dbReference type="PANTHER" id="PTHR22777:SF32">
    <property type="entry name" value="UPF0053 INNER MEMBRANE PROTEIN YFJD"/>
    <property type="match status" value="1"/>
</dbReference>
<dbReference type="EMBL" id="LGKP01000025">
    <property type="protein sequence ID" value="KPL85241.1"/>
    <property type="molecule type" value="Genomic_DNA"/>
</dbReference>
<evidence type="ECO:0000256" key="11">
    <source>
        <dbReference type="SAM" id="Phobius"/>
    </source>
</evidence>
<dbReference type="InterPro" id="IPR000644">
    <property type="entry name" value="CBS_dom"/>
</dbReference>
<dbReference type="STRING" id="70996.SE18_16275"/>
<dbReference type="SMART" id="SM01091">
    <property type="entry name" value="CorC_HlyC"/>
    <property type="match status" value="1"/>
</dbReference>
<proteinExistence type="inferred from homology"/>
<name>A0A0P6YQB3_9CHLR</name>
<feature type="domain" description="CNNM transmembrane" evidence="13">
    <location>
        <begin position="1"/>
        <end position="184"/>
    </location>
</feature>
<accession>A0A0P6YQB3</accession>
<evidence type="ECO:0000259" key="13">
    <source>
        <dbReference type="PROSITE" id="PS51846"/>
    </source>
</evidence>
<evidence type="ECO:0000256" key="1">
    <source>
        <dbReference type="ARBA" id="ARBA00004651"/>
    </source>
</evidence>
<evidence type="ECO:0000256" key="6">
    <source>
        <dbReference type="ARBA" id="ARBA00022989"/>
    </source>
</evidence>
<evidence type="ECO:0008006" key="16">
    <source>
        <dbReference type="Google" id="ProtNLM"/>
    </source>
</evidence>
<dbReference type="InterPro" id="IPR044751">
    <property type="entry name" value="Ion_transp-like_CBS"/>
</dbReference>
<dbReference type="OrthoDB" id="9798188at2"/>
<dbReference type="SUPFAM" id="SSF56176">
    <property type="entry name" value="FAD-binding/transporter-associated domain-like"/>
    <property type="match status" value="1"/>
</dbReference>
<dbReference type="PROSITE" id="PS51371">
    <property type="entry name" value="CBS"/>
    <property type="match status" value="2"/>
</dbReference>
<evidence type="ECO:0000256" key="2">
    <source>
        <dbReference type="ARBA" id="ARBA00006337"/>
    </source>
</evidence>
<protein>
    <recommendedName>
        <fullName evidence="16">HlyC/CorC family transporter</fullName>
    </recommendedName>
</protein>
<dbReference type="RefSeq" id="WP_083469955.1">
    <property type="nucleotide sequence ID" value="NZ_LGKP01000025.1"/>
</dbReference>
<dbReference type="Proteomes" id="UP000050277">
    <property type="component" value="Unassembled WGS sequence"/>
</dbReference>
<dbReference type="Pfam" id="PF01595">
    <property type="entry name" value="CNNM"/>
    <property type="match status" value="1"/>
</dbReference>
<dbReference type="FunFam" id="3.10.580.10:FF:000002">
    <property type="entry name" value="Magnesium/cobalt efflux protein CorC"/>
    <property type="match status" value="1"/>
</dbReference>
<keyword evidence="4 10" id="KW-0812">Transmembrane</keyword>
<dbReference type="InterPro" id="IPR002550">
    <property type="entry name" value="CNNM"/>
</dbReference>
<keyword evidence="5" id="KW-0677">Repeat</keyword>
<evidence type="ECO:0000256" key="5">
    <source>
        <dbReference type="ARBA" id="ARBA00022737"/>
    </source>
</evidence>
<keyword evidence="15" id="KW-1185">Reference proteome</keyword>
<comment type="caution">
    <text evidence="14">The sequence shown here is derived from an EMBL/GenBank/DDBJ whole genome shotgun (WGS) entry which is preliminary data.</text>
</comment>
<evidence type="ECO:0000313" key="14">
    <source>
        <dbReference type="EMBL" id="KPL85241.1"/>
    </source>
</evidence>
<dbReference type="CDD" id="cd04590">
    <property type="entry name" value="CBS_pair_CorC_HlyC_assoc"/>
    <property type="match status" value="1"/>
</dbReference>
<dbReference type="PROSITE" id="PS51846">
    <property type="entry name" value="CNNM"/>
    <property type="match status" value="1"/>
</dbReference>
<dbReference type="InterPro" id="IPR016169">
    <property type="entry name" value="FAD-bd_PCMH_sub2"/>
</dbReference>
<evidence type="ECO:0000313" key="15">
    <source>
        <dbReference type="Proteomes" id="UP000050277"/>
    </source>
</evidence>
<dbReference type="InterPro" id="IPR046342">
    <property type="entry name" value="CBS_dom_sf"/>
</dbReference>
<evidence type="ECO:0000256" key="8">
    <source>
        <dbReference type="ARBA" id="ARBA00023136"/>
    </source>
</evidence>
<feature type="transmembrane region" description="Helical" evidence="11">
    <location>
        <begin position="59"/>
        <end position="81"/>
    </location>
</feature>
<dbReference type="PANTHER" id="PTHR22777">
    <property type="entry name" value="HEMOLYSIN-RELATED"/>
    <property type="match status" value="1"/>
</dbReference>
<gene>
    <name evidence="14" type="ORF">SE18_16275</name>
</gene>
<dbReference type="Gene3D" id="3.10.580.10">
    <property type="entry name" value="CBS-domain"/>
    <property type="match status" value="1"/>
</dbReference>
<dbReference type="Pfam" id="PF00571">
    <property type="entry name" value="CBS"/>
    <property type="match status" value="2"/>
</dbReference>
<dbReference type="Pfam" id="PF03471">
    <property type="entry name" value="CorC_HlyC"/>
    <property type="match status" value="1"/>
</dbReference>
<keyword evidence="8 10" id="KW-0472">Membrane</keyword>
<reference evidence="14 15" key="1">
    <citation type="submission" date="2015-07" db="EMBL/GenBank/DDBJ databases">
        <title>Whole genome sequence of Herpetosiphon geysericola DSM 7119.</title>
        <authorList>
            <person name="Hemp J."/>
            <person name="Ward L.M."/>
            <person name="Pace L.A."/>
            <person name="Fischer W.W."/>
        </authorList>
    </citation>
    <scope>NUCLEOTIDE SEQUENCE [LARGE SCALE GENOMIC DNA]</scope>
    <source>
        <strain evidence="14 15">DSM 7119</strain>
    </source>
</reference>
<dbReference type="GO" id="GO:0050660">
    <property type="term" value="F:flavin adenine dinucleotide binding"/>
    <property type="evidence" value="ECO:0007669"/>
    <property type="project" value="InterPro"/>
</dbReference>
<evidence type="ECO:0000256" key="7">
    <source>
        <dbReference type="ARBA" id="ARBA00023122"/>
    </source>
</evidence>
<feature type="domain" description="CBS" evidence="12">
    <location>
        <begin position="203"/>
        <end position="263"/>
    </location>
</feature>
<evidence type="ECO:0000256" key="9">
    <source>
        <dbReference type="PROSITE-ProRule" id="PRU00703"/>
    </source>
</evidence>
<evidence type="ECO:0000259" key="12">
    <source>
        <dbReference type="PROSITE" id="PS51371"/>
    </source>
</evidence>
<comment type="similarity">
    <text evidence="2">Belongs to the UPF0053 family.</text>
</comment>
<feature type="domain" description="CBS" evidence="12">
    <location>
        <begin position="268"/>
        <end position="325"/>
    </location>
</feature>
<sequence>MDPASSLELLGLAMCLIIVSVASAAEAALSTISRHRMNTLLENGERRANVAMRLLEDPYHLRIGTLLLSTVGTIGATALLLTFVANRTGWQQATLLLGFLLVWLTIGTTLPKTLATAYPDSMVLWTVRPLRILLWLVAPMQWLLRQIARPIGLVTGQNANLVTEEELRLMVNVGEEEGVIEAEERDMIAGIFEFSDTSVREVMVPRIDIVGLAASASMEEALNLFISAGHSRLPIYDDSIDQVLGVLYAKDLFPLLRDGQRDVPLRSLVRQPYFVPESLKVDDLMRALQSRKVHMAIIVDEYGSTAGLVTIEDLLEEIVGEIQDEFDSEEAPIQQLSPNEWLFDSRVSIDEVNDATGLTLINDDVDSLGGFVLALLGSMPNVGDVVHVDDTTIEVVTIQGLRPQRLHLSLATAEPEVAEVGSNTDDG</sequence>
<feature type="transmembrane region" description="Helical" evidence="11">
    <location>
        <begin position="93"/>
        <end position="110"/>
    </location>
</feature>
<dbReference type="Gene3D" id="3.30.465.10">
    <property type="match status" value="1"/>
</dbReference>
<keyword evidence="3" id="KW-1003">Cell membrane</keyword>
<keyword evidence="7 9" id="KW-0129">CBS domain</keyword>
<dbReference type="GO" id="GO:0005886">
    <property type="term" value="C:plasma membrane"/>
    <property type="evidence" value="ECO:0007669"/>
    <property type="project" value="UniProtKB-SubCell"/>
</dbReference>
<evidence type="ECO:0000256" key="4">
    <source>
        <dbReference type="ARBA" id="ARBA00022692"/>
    </source>
</evidence>